<dbReference type="AlphaFoldDB" id="A0A151SYK6"/>
<evidence type="ECO:0000313" key="4">
    <source>
        <dbReference type="Proteomes" id="UP000075243"/>
    </source>
</evidence>
<evidence type="ECO:0000256" key="1">
    <source>
        <dbReference type="SAM" id="Coils"/>
    </source>
</evidence>
<evidence type="ECO:0000256" key="2">
    <source>
        <dbReference type="SAM" id="MobiDB-lite"/>
    </source>
</evidence>
<feature type="compositionally biased region" description="Polar residues" evidence="2">
    <location>
        <begin position="185"/>
        <end position="200"/>
    </location>
</feature>
<name>A0A151SYK6_CAJCA</name>
<feature type="compositionally biased region" description="Basic residues" evidence="2">
    <location>
        <begin position="70"/>
        <end position="80"/>
    </location>
</feature>
<reference evidence="3 4" key="1">
    <citation type="journal article" date="2012" name="Nat. Biotechnol.">
        <title>Draft genome sequence of pigeonpea (Cajanus cajan), an orphan legume crop of resource-poor farmers.</title>
        <authorList>
            <person name="Varshney R.K."/>
            <person name="Chen W."/>
            <person name="Li Y."/>
            <person name="Bharti A.K."/>
            <person name="Saxena R.K."/>
            <person name="Schlueter J.A."/>
            <person name="Donoghue M.T."/>
            <person name="Azam S."/>
            <person name="Fan G."/>
            <person name="Whaley A.M."/>
            <person name="Farmer A.D."/>
            <person name="Sheridan J."/>
            <person name="Iwata A."/>
            <person name="Tuteja R."/>
            <person name="Penmetsa R.V."/>
            <person name="Wu W."/>
            <person name="Upadhyaya H.D."/>
            <person name="Yang S.P."/>
            <person name="Shah T."/>
            <person name="Saxena K.B."/>
            <person name="Michael T."/>
            <person name="McCombie W.R."/>
            <person name="Yang B."/>
            <person name="Zhang G."/>
            <person name="Yang H."/>
            <person name="Wang J."/>
            <person name="Spillane C."/>
            <person name="Cook D.R."/>
            <person name="May G.D."/>
            <person name="Xu X."/>
            <person name="Jackson S.A."/>
        </authorList>
    </citation>
    <scope>NUCLEOTIDE SEQUENCE [LARGE SCALE GENOMIC DNA]</scope>
    <source>
        <strain evidence="4">cv. Asha</strain>
    </source>
</reference>
<feature type="region of interest" description="Disordered" evidence="2">
    <location>
        <begin position="1"/>
        <end position="120"/>
    </location>
</feature>
<dbReference type="OMA" id="DKHWLRS"/>
<dbReference type="InterPro" id="IPR044696">
    <property type="entry name" value="WIP1/2/3"/>
</dbReference>
<sequence>MDLGNEYVEENEVNHDENGNGGSYGNDKFDLGFEGNSDVNGLDRKGTGVEVEVGSGEGENSKGTPTKGFGLRKWKRIRRNVVKDPNSSVDSGKALKRGLSGNANLSENQPFLRDVKERSDGSSNMFGNVVFSDGNVIHGSSSDSRYAHGSGFVVGTDSENSEDRSSKSSTAASEPNLSLEKSRSRNVNSKHLANSAQRVQQGKGRTESSKKPGEGGRVKIEKENSFSSLESDSRSSNFRQGVFTVTSNGKHSGRPNVYDGINSEKSVNNQSSAIEDPLIESISSLQAVQEALQEELQKFREIEVEAISPDDDSAKCSSASAGITTFHVGHNKSSQSVQSGAEEIKQTASSSLDPQVLSLTQNINILESKLEELQGELALKDSRIAELETSLSSGLSDKKCKGVESELEALFMLKIEAEVEYLAISKVMQNLKDGASLQQTLLEEQEKLSESQAQVLDKVVDAESKASVLKNKAEELEKYCGDSVVVEESFVLQRRVCKVTFYLFIQFMFLVLFFWLFMSQLSPNSGMVVPT</sequence>
<feature type="compositionally biased region" description="Low complexity" evidence="2">
    <location>
        <begin position="225"/>
        <end position="234"/>
    </location>
</feature>
<dbReference type="Proteomes" id="UP000075243">
    <property type="component" value="Chromosome 10"/>
</dbReference>
<feature type="compositionally biased region" description="Basic and acidic residues" evidence="2">
    <location>
        <begin position="204"/>
        <end position="224"/>
    </location>
</feature>
<proteinExistence type="predicted"/>
<feature type="coiled-coil region" evidence="1">
    <location>
        <begin position="356"/>
        <end position="390"/>
    </location>
</feature>
<keyword evidence="4" id="KW-1185">Reference proteome</keyword>
<dbReference type="STRING" id="3821.A0A151SYK6"/>
<dbReference type="PANTHER" id="PTHR34562:SF8">
    <property type="entry name" value="WPP DOMAIN-INTERACTING PROTEIN 1"/>
    <property type="match status" value="1"/>
</dbReference>
<feature type="region of interest" description="Disordered" evidence="2">
    <location>
        <begin position="142"/>
        <end position="234"/>
    </location>
</feature>
<keyword evidence="1" id="KW-0175">Coiled coil</keyword>
<organism evidence="3 4">
    <name type="scientific">Cajanus cajan</name>
    <name type="common">Pigeon pea</name>
    <name type="synonym">Cajanus indicus</name>
    <dbReference type="NCBI Taxonomy" id="3821"/>
    <lineage>
        <taxon>Eukaryota</taxon>
        <taxon>Viridiplantae</taxon>
        <taxon>Streptophyta</taxon>
        <taxon>Embryophyta</taxon>
        <taxon>Tracheophyta</taxon>
        <taxon>Spermatophyta</taxon>
        <taxon>Magnoliopsida</taxon>
        <taxon>eudicotyledons</taxon>
        <taxon>Gunneridae</taxon>
        <taxon>Pentapetalae</taxon>
        <taxon>rosids</taxon>
        <taxon>fabids</taxon>
        <taxon>Fabales</taxon>
        <taxon>Fabaceae</taxon>
        <taxon>Papilionoideae</taxon>
        <taxon>50 kb inversion clade</taxon>
        <taxon>NPAAA clade</taxon>
        <taxon>indigoferoid/millettioid clade</taxon>
        <taxon>Phaseoleae</taxon>
        <taxon>Cajanus</taxon>
    </lineage>
</organism>
<dbReference type="EMBL" id="CM003612">
    <property type="protein sequence ID" value="KYP59886.1"/>
    <property type="molecule type" value="Genomic_DNA"/>
</dbReference>
<evidence type="ECO:0000313" key="3">
    <source>
        <dbReference type="EMBL" id="KYP59886.1"/>
    </source>
</evidence>
<dbReference type="PANTHER" id="PTHR34562">
    <property type="entry name" value="WPP DOMAIN-INTERACTING PROTEIN 2"/>
    <property type="match status" value="1"/>
</dbReference>
<accession>A0A151SYK6</accession>
<protein>
    <submittedName>
        <fullName evidence="3">WPP domain-interacting protein 1</fullName>
    </submittedName>
</protein>
<gene>
    <name evidence="3" type="ORF">KK1_015328</name>
</gene>
<dbReference type="Gramene" id="C.cajan_14894.t">
    <property type="protein sequence ID" value="C.cajan_14894.t"/>
    <property type="gene ID" value="C.cajan_14894"/>
</dbReference>